<gene>
    <name evidence="1" type="ORF">LCGC14_2600830</name>
</gene>
<proteinExistence type="predicted"/>
<sequence>MAYSEDEIILKKILTAIINSAAGLKHVLLCDDTGITILGESKFKFSDDNGKSVEKIGAIGSAVFVASEEQGQILGYGAIDLQITEYYEGMIFSMKVGKGVLCIATDKNVQIGFIRAFIKKWAPKISTVIDRYLQTDSGEISKEIKELFKSDTIGML</sequence>
<dbReference type="SUPFAM" id="SSF103196">
    <property type="entry name" value="Roadblock/LC7 domain"/>
    <property type="match status" value="1"/>
</dbReference>
<dbReference type="AlphaFoldDB" id="A0A0F9D1I6"/>
<evidence type="ECO:0008006" key="2">
    <source>
        <dbReference type="Google" id="ProtNLM"/>
    </source>
</evidence>
<evidence type="ECO:0000313" key="1">
    <source>
        <dbReference type="EMBL" id="KKL05958.1"/>
    </source>
</evidence>
<organism evidence="1">
    <name type="scientific">marine sediment metagenome</name>
    <dbReference type="NCBI Taxonomy" id="412755"/>
    <lineage>
        <taxon>unclassified sequences</taxon>
        <taxon>metagenomes</taxon>
        <taxon>ecological metagenomes</taxon>
    </lineage>
</organism>
<dbReference type="EMBL" id="LAZR01043908">
    <property type="protein sequence ID" value="KKL05958.1"/>
    <property type="molecule type" value="Genomic_DNA"/>
</dbReference>
<reference evidence="1" key="1">
    <citation type="journal article" date="2015" name="Nature">
        <title>Complex archaea that bridge the gap between prokaryotes and eukaryotes.</title>
        <authorList>
            <person name="Spang A."/>
            <person name="Saw J.H."/>
            <person name="Jorgensen S.L."/>
            <person name="Zaremba-Niedzwiedzka K."/>
            <person name="Martijn J."/>
            <person name="Lind A.E."/>
            <person name="van Eijk R."/>
            <person name="Schleper C."/>
            <person name="Guy L."/>
            <person name="Ettema T.J."/>
        </authorList>
    </citation>
    <scope>NUCLEOTIDE SEQUENCE</scope>
</reference>
<protein>
    <recommendedName>
        <fullName evidence="2">Roadblock/LAMTOR2 domain-containing protein</fullName>
    </recommendedName>
</protein>
<comment type="caution">
    <text evidence="1">The sequence shown here is derived from an EMBL/GenBank/DDBJ whole genome shotgun (WGS) entry which is preliminary data.</text>
</comment>
<dbReference type="Gene3D" id="3.30.450.30">
    <property type="entry name" value="Dynein light chain 2a, cytoplasmic"/>
    <property type="match status" value="1"/>
</dbReference>
<accession>A0A0F9D1I6</accession>
<name>A0A0F9D1I6_9ZZZZ</name>